<evidence type="ECO:0000256" key="1">
    <source>
        <dbReference type="ARBA" id="ARBA00004651"/>
    </source>
</evidence>
<dbReference type="InterPro" id="IPR000276">
    <property type="entry name" value="GPCR_Rhodpsn"/>
</dbReference>
<dbReference type="GO" id="GO:0005886">
    <property type="term" value="C:plasma membrane"/>
    <property type="evidence" value="ECO:0000318"/>
    <property type="project" value="GO_Central"/>
</dbReference>
<evidence type="ECO:0000313" key="12">
    <source>
        <dbReference type="EnsemblMetazoa" id="XP_003724875"/>
    </source>
</evidence>
<dbReference type="GO" id="GO:0071482">
    <property type="term" value="P:cellular response to light stimulus"/>
    <property type="evidence" value="ECO:0000318"/>
    <property type="project" value="GO_Central"/>
</dbReference>
<dbReference type="Gene3D" id="1.20.1070.10">
    <property type="entry name" value="Rhodopsin 7-helix transmembrane proteins"/>
    <property type="match status" value="1"/>
</dbReference>
<dbReference type="PANTHER" id="PTHR24228:SF72">
    <property type="entry name" value="G-PROTEIN COUPLED RECEPTORS FAMILY 1 PROFILE DOMAIN-CONTAINING PROTEIN"/>
    <property type="match status" value="1"/>
</dbReference>
<name>A0A7M7GG53_STRPU</name>
<dbReference type="GO" id="GO:0008020">
    <property type="term" value="F:G protein-coupled photoreceptor activity"/>
    <property type="evidence" value="ECO:0000318"/>
    <property type="project" value="GO_Central"/>
</dbReference>
<dbReference type="InParanoid" id="A0A7M7GG53"/>
<dbReference type="FunFam" id="1.20.1070.10:FF:000788">
    <property type="entry name" value="Uncharacterized protein"/>
    <property type="match status" value="1"/>
</dbReference>
<comment type="similarity">
    <text evidence="9">Belongs to the G-protein coupled receptor 1 family.</text>
</comment>
<keyword evidence="7 9" id="KW-0675">Receptor</keyword>
<dbReference type="GO" id="GO:0007186">
    <property type="term" value="P:G protein-coupled receptor signaling pathway"/>
    <property type="evidence" value="ECO:0000318"/>
    <property type="project" value="GO_Central"/>
</dbReference>
<proteinExistence type="inferred from homology"/>
<accession>A0A7M7GG53</accession>
<keyword evidence="8 9" id="KW-0807">Transducer</keyword>
<dbReference type="Pfam" id="PF00001">
    <property type="entry name" value="7tm_1"/>
    <property type="match status" value="1"/>
</dbReference>
<dbReference type="SUPFAM" id="SSF81321">
    <property type="entry name" value="Family A G protein-coupled receptor-like"/>
    <property type="match status" value="1"/>
</dbReference>
<dbReference type="InterPro" id="IPR017452">
    <property type="entry name" value="GPCR_Rhodpsn_7TM"/>
</dbReference>
<dbReference type="CDD" id="cd00637">
    <property type="entry name" value="7tm_classA_rhodopsin-like"/>
    <property type="match status" value="1"/>
</dbReference>
<organism evidence="12 13">
    <name type="scientific">Strongylocentrotus purpuratus</name>
    <name type="common">Purple sea urchin</name>
    <dbReference type="NCBI Taxonomy" id="7668"/>
    <lineage>
        <taxon>Eukaryota</taxon>
        <taxon>Metazoa</taxon>
        <taxon>Echinodermata</taxon>
        <taxon>Eleutherozoa</taxon>
        <taxon>Echinozoa</taxon>
        <taxon>Echinoidea</taxon>
        <taxon>Euechinoidea</taxon>
        <taxon>Echinacea</taxon>
        <taxon>Camarodonta</taxon>
        <taxon>Echinidea</taxon>
        <taxon>Strongylocentrotidae</taxon>
        <taxon>Strongylocentrotus</taxon>
    </lineage>
</organism>
<dbReference type="PRINTS" id="PR00237">
    <property type="entry name" value="GPCRRHODOPSN"/>
</dbReference>
<feature type="transmembrane region" description="Helical" evidence="10">
    <location>
        <begin position="147"/>
        <end position="169"/>
    </location>
</feature>
<evidence type="ECO:0000256" key="2">
    <source>
        <dbReference type="ARBA" id="ARBA00022475"/>
    </source>
</evidence>
<feature type="transmembrane region" description="Helical" evidence="10">
    <location>
        <begin position="70"/>
        <end position="92"/>
    </location>
</feature>
<feature type="transmembrane region" description="Helical" evidence="10">
    <location>
        <begin position="32"/>
        <end position="58"/>
    </location>
</feature>
<dbReference type="PROSITE" id="PS00237">
    <property type="entry name" value="G_PROTEIN_RECEP_F1_1"/>
    <property type="match status" value="1"/>
</dbReference>
<evidence type="ECO:0000256" key="6">
    <source>
        <dbReference type="ARBA" id="ARBA00023136"/>
    </source>
</evidence>
<keyword evidence="5 9" id="KW-0297">G-protein coupled receptor</keyword>
<feature type="transmembrane region" description="Helical" evidence="10">
    <location>
        <begin position="259"/>
        <end position="279"/>
    </location>
</feature>
<dbReference type="RefSeq" id="XP_003724875.2">
    <property type="nucleotide sequence ID" value="XM_003724827.3"/>
</dbReference>
<feature type="transmembrane region" description="Helical" evidence="10">
    <location>
        <begin position="285"/>
        <end position="306"/>
    </location>
</feature>
<dbReference type="FunCoup" id="A0A7M7GG53">
    <property type="interactions" value="738"/>
</dbReference>
<feature type="transmembrane region" description="Helical" evidence="10">
    <location>
        <begin position="197"/>
        <end position="218"/>
    </location>
</feature>
<dbReference type="OMA" id="YAFISAN"/>
<sequence>MELYTEMSLIFENCTNCTDNETDVYDLYPHSLVIAAIYLFTSIFGILGNSLVVVGVIVTPKLQTPTNVLIVNLAIADLLTCMILPFQMYGILSDGYMFPRVCGFIGGVIYVTFTCSAVTLVLIAINRCYVITKNIRTPVGLNTHKKQIFLAILSWILACLYNYIPIYVFKFTEYSYYPPYKQCFTSPTETSDFYHNFLALLIGSHIIIMLGCYIRILVHVRQQRKLFHVFFGSSRSQNIERQHHIKRLSQREVRVTKNLFSIVIAFICCTIPTAVAFATPGVLLSGIYTTAILYFNNCINPVVYAFRHPVFKKFFKRLLMRTLQIVHCPKKMVPAEEALGNVALSKMPERNVTMACLYAINVSQIVAFEGVKSDSMEVLNTL</sequence>
<evidence type="ECO:0000256" key="3">
    <source>
        <dbReference type="ARBA" id="ARBA00022692"/>
    </source>
</evidence>
<evidence type="ECO:0000256" key="8">
    <source>
        <dbReference type="ARBA" id="ARBA00023224"/>
    </source>
</evidence>
<dbReference type="SMART" id="SM01381">
    <property type="entry name" value="7TM_GPCR_Srsx"/>
    <property type="match status" value="1"/>
</dbReference>
<evidence type="ECO:0000256" key="4">
    <source>
        <dbReference type="ARBA" id="ARBA00022989"/>
    </source>
</evidence>
<reference evidence="12" key="2">
    <citation type="submission" date="2021-01" db="UniProtKB">
        <authorList>
            <consortium name="EnsemblMetazoa"/>
        </authorList>
    </citation>
    <scope>IDENTIFICATION</scope>
</reference>
<feature type="transmembrane region" description="Helical" evidence="10">
    <location>
        <begin position="104"/>
        <end position="126"/>
    </location>
</feature>
<evidence type="ECO:0000256" key="9">
    <source>
        <dbReference type="RuleBase" id="RU000688"/>
    </source>
</evidence>
<comment type="subcellular location">
    <subcellularLocation>
        <location evidence="1">Cell membrane</location>
        <topology evidence="1">Multi-pass membrane protein</topology>
    </subcellularLocation>
</comment>
<keyword evidence="2" id="KW-1003">Cell membrane</keyword>
<reference evidence="13" key="1">
    <citation type="submission" date="2015-02" db="EMBL/GenBank/DDBJ databases">
        <title>Genome sequencing for Strongylocentrotus purpuratus.</title>
        <authorList>
            <person name="Murali S."/>
            <person name="Liu Y."/>
            <person name="Vee V."/>
            <person name="English A."/>
            <person name="Wang M."/>
            <person name="Skinner E."/>
            <person name="Han Y."/>
            <person name="Muzny D.M."/>
            <person name="Worley K.C."/>
            <person name="Gibbs R.A."/>
        </authorList>
    </citation>
    <scope>NUCLEOTIDE SEQUENCE</scope>
</reference>
<dbReference type="PROSITE" id="PS50262">
    <property type="entry name" value="G_PROTEIN_RECEP_F1_2"/>
    <property type="match status" value="1"/>
</dbReference>
<evidence type="ECO:0000256" key="5">
    <source>
        <dbReference type="ARBA" id="ARBA00023040"/>
    </source>
</evidence>
<keyword evidence="6 10" id="KW-0472">Membrane</keyword>
<dbReference type="GeneID" id="100887948"/>
<evidence type="ECO:0000259" key="11">
    <source>
        <dbReference type="PROSITE" id="PS50262"/>
    </source>
</evidence>
<keyword evidence="4 10" id="KW-1133">Transmembrane helix</keyword>
<dbReference type="Proteomes" id="UP000007110">
    <property type="component" value="Unassembled WGS sequence"/>
</dbReference>
<evidence type="ECO:0000256" key="10">
    <source>
        <dbReference type="SAM" id="Phobius"/>
    </source>
</evidence>
<dbReference type="AlphaFoldDB" id="A0A7M7GG53"/>
<dbReference type="EnsemblMetazoa" id="XM_003724827">
    <property type="protein sequence ID" value="XP_003724875"/>
    <property type="gene ID" value="LOC100887948"/>
</dbReference>
<feature type="domain" description="G-protein coupled receptors family 1 profile" evidence="11">
    <location>
        <begin position="48"/>
        <end position="304"/>
    </location>
</feature>
<keyword evidence="3 9" id="KW-0812">Transmembrane</keyword>
<keyword evidence="13" id="KW-1185">Reference proteome</keyword>
<evidence type="ECO:0000256" key="7">
    <source>
        <dbReference type="ARBA" id="ARBA00023170"/>
    </source>
</evidence>
<dbReference type="GO" id="GO:0007602">
    <property type="term" value="P:phototransduction"/>
    <property type="evidence" value="ECO:0000318"/>
    <property type="project" value="GO_Central"/>
</dbReference>
<dbReference type="OrthoDB" id="6117944at2759"/>
<evidence type="ECO:0000313" key="13">
    <source>
        <dbReference type="Proteomes" id="UP000007110"/>
    </source>
</evidence>
<protein>
    <recommendedName>
        <fullName evidence="11">G-protein coupled receptors family 1 profile domain-containing protein</fullName>
    </recommendedName>
</protein>
<dbReference type="KEGG" id="spu:100887948"/>
<dbReference type="PANTHER" id="PTHR24228">
    <property type="entry name" value="B2 BRADYKININ RECEPTOR/ANGIOTENSIN II RECEPTOR"/>
    <property type="match status" value="1"/>
</dbReference>